<gene>
    <name evidence="3" type="ORF">RCOM_0282950</name>
</gene>
<evidence type="ECO:0000313" key="4">
    <source>
        <dbReference type="Proteomes" id="UP000008311"/>
    </source>
</evidence>
<dbReference type="eggNOG" id="KOG1075">
    <property type="taxonomic scope" value="Eukaryota"/>
</dbReference>
<name>B9T7L9_RICCO</name>
<organism evidence="3 4">
    <name type="scientific">Ricinus communis</name>
    <name type="common">Castor bean</name>
    <dbReference type="NCBI Taxonomy" id="3988"/>
    <lineage>
        <taxon>Eukaryota</taxon>
        <taxon>Viridiplantae</taxon>
        <taxon>Streptophyta</taxon>
        <taxon>Embryophyta</taxon>
        <taxon>Tracheophyta</taxon>
        <taxon>Spermatophyta</taxon>
        <taxon>Magnoliopsida</taxon>
        <taxon>eudicotyledons</taxon>
        <taxon>Gunneridae</taxon>
        <taxon>Pentapetalae</taxon>
        <taxon>rosids</taxon>
        <taxon>fabids</taxon>
        <taxon>Malpighiales</taxon>
        <taxon>Euphorbiaceae</taxon>
        <taxon>Acalyphoideae</taxon>
        <taxon>Acalypheae</taxon>
        <taxon>Ricinus</taxon>
    </lineage>
</organism>
<dbReference type="SUPFAM" id="SSF53098">
    <property type="entry name" value="Ribonuclease H-like"/>
    <property type="match status" value="1"/>
</dbReference>
<dbReference type="Pfam" id="PF13456">
    <property type="entry name" value="RVT_3"/>
    <property type="match status" value="1"/>
</dbReference>
<dbReference type="PANTHER" id="PTHR47723">
    <property type="entry name" value="OS05G0353850 PROTEIN"/>
    <property type="match status" value="1"/>
</dbReference>
<dbReference type="Proteomes" id="UP000008311">
    <property type="component" value="Unassembled WGS sequence"/>
</dbReference>
<dbReference type="InterPro" id="IPR044730">
    <property type="entry name" value="RNase_H-like_dom_plant"/>
</dbReference>
<feature type="domain" description="RNase H type-1" evidence="1">
    <location>
        <begin position="219"/>
        <end position="307"/>
    </location>
</feature>
<dbReference type="Pfam" id="PF13966">
    <property type="entry name" value="zf-RVT"/>
    <property type="match status" value="1"/>
</dbReference>
<feature type="domain" description="Reverse transcriptase zinc-binding" evidence="2">
    <location>
        <begin position="71"/>
        <end position="134"/>
    </location>
</feature>
<dbReference type="EMBL" id="EQ974773">
    <property type="protein sequence ID" value="EEF28145.1"/>
    <property type="molecule type" value="Genomic_DNA"/>
</dbReference>
<dbReference type="AlphaFoldDB" id="B9T7L9"/>
<dbReference type="GO" id="GO:0003676">
    <property type="term" value="F:nucleic acid binding"/>
    <property type="evidence" value="ECO:0007669"/>
    <property type="project" value="InterPro"/>
</dbReference>
<proteinExistence type="predicted"/>
<dbReference type="InterPro" id="IPR012337">
    <property type="entry name" value="RNaseH-like_sf"/>
</dbReference>
<dbReference type="InParanoid" id="B9T7L9"/>
<evidence type="ECO:0000259" key="2">
    <source>
        <dbReference type="Pfam" id="PF13966"/>
    </source>
</evidence>
<reference evidence="4" key="1">
    <citation type="journal article" date="2010" name="Nat. Biotechnol.">
        <title>Draft genome sequence of the oilseed species Ricinus communis.</title>
        <authorList>
            <person name="Chan A.P."/>
            <person name="Crabtree J."/>
            <person name="Zhao Q."/>
            <person name="Lorenzi H."/>
            <person name="Orvis J."/>
            <person name="Puiu D."/>
            <person name="Melake-Berhan A."/>
            <person name="Jones K.M."/>
            <person name="Redman J."/>
            <person name="Chen G."/>
            <person name="Cahoon E.B."/>
            <person name="Gedil M."/>
            <person name="Stanke M."/>
            <person name="Haas B.J."/>
            <person name="Wortman J.R."/>
            <person name="Fraser-Liggett C.M."/>
            <person name="Ravel J."/>
            <person name="Rabinowicz P.D."/>
        </authorList>
    </citation>
    <scope>NUCLEOTIDE SEQUENCE [LARGE SCALE GENOMIC DNA]</scope>
    <source>
        <strain evidence="4">cv. Hale</strain>
    </source>
</reference>
<dbReference type="CDD" id="cd06222">
    <property type="entry name" value="RNase_H_like"/>
    <property type="match status" value="1"/>
</dbReference>
<dbReference type="InterPro" id="IPR053151">
    <property type="entry name" value="RNase_H-like"/>
</dbReference>
<dbReference type="PANTHER" id="PTHR47723:SF13">
    <property type="entry name" value="PUTATIVE-RELATED"/>
    <property type="match status" value="1"/>
</dbReference>
<dbReference type="InterPro" id="IPR002156">
    <property type="entry name" value="RNaseH_domain"/>
</dbReference>
<sequence length="307" mass="35632">MAFLYGRRCVRLGTTLSKALTGLFMTDHRNCMIKDYVHDNGTWNWKEFSQFLPLSLMVRIAACLPVMGGLWRYVWKWDSPQGIRMFLWLVVWEKLLTNVECHKRHLTNDTSCARCSAANEDVLHALRDCPKVKRILFGVSCWRLWAYRNNEALGNKKIDGWFLVRDIYRRTEKVVHMVNLNIFGVSRIRSEVLIRWKSPPQGWYKLNTDGAVKGNVASYARGIIRNNKVFGAELWGVHYGILMAWEIGIQQLIIKVDNKSVIKAIKGMSTNSYGYNLLINNIKQVMHRPWKVIITHVYKEANRAADA</sequence>
<evidence type="ECO:0000313" key="3">
    <source>
        <dbReference type="EMBL" id="EEF28145.1"/>
    </source>
</evidence>
<protein>
    <submittedName>
        <fullName evidence="3">Uncharacterized protein</fullName>
    </submittedName>
</protein>
<dbReference type="InterPro" id="IPR026960">
    <property type="entry name" value="RVT-Znf"/>
</dbReference>
<accession>B9T7L9</accession>
<dbReference type="InterPro" id="IPR036397">
    <property type="entry name" value="RNaseH_sf"/>
</dbReference>
<evidence type="ECO:0000259" key="1">
    <source>
        <dbReference type="Pfam" id="PF13456"/>
    </source>
</evidence>
<keyword evidence="4" id="KW-1185">Reference proteome</keyword>
<dbReference type="GO" id="GO:0004523">
    <property type="term" value="F:RNA-DNA hybrid ribonuclease activity"/>
    <property type="evidence" value="ECO:0007669"/>
    <property type="project" value="InterPro"/>
</dbReference>
<dbReference type="Gene3D" id="3.30.420.10">
    <property type="entry name" value="Ribonuclease H-like superfamily/Ribonuclease H"/>
    <property type="match status" value="1"/>
</dbReference>